<dbReference type="EMBL" id="LAZR01000116">
    <property type="protein sequence ID" value="KKN89784.1"/>
    <property type="molecule type" value="Genomic_DNA"/>
</dbReference>
<sequence length="88" mass="9781">MSKEIEAWIGGKYEEYVKATGHGTFVKVCVGKKCGYGLSEVGVGVMSCIVTPAQFRKFCQAGLRIVNKIQDDDNDRKEAEMKENDDDD</sequence>
<accession>A0A0F9UDR4</accession>
<comment type="caution">
    <text evidence="1">The sequence shown here is derived from an EMBL/GenBank/DDBJ whole genome shotgun (WGS) entry which is preliminary data.</text>
</comment>
<organism evidence="1">
    <name type="scientific">marine sediment metagenome</name>
    <dbReference type="NCBI Taxonomy" id="412755"/>
    <lineage>
        <taxon>unclassified sequences</taxon>
        <taxon>metagenomes</taxon>
        <taxon>ecological metagenomes</taxon>
    </lineage>
</organism>
<name>A0A0F9UDR4_9ZZZZ</name>
<reference evidence="1" key="1">
    <citation type="journal article" date="2015" name="Nature">
        <title>Complex archaea that bridge the gap between prokaryotes and eukaryotes.</title>
        <authorList>
            <person name="Spang A."/>
            <person name="Saw J.H."/>
            <person name="Jorgensen S.L."/>
            <person name="Zaremba-Niedzwiedzka K."/>
            <person name="Martijn J."/>
            <person name="Lind A.E."/>
            <person name="van Eijk R."/>
            <person name="Schleper C."/>
            <person name="Guy L."/>
            <person name="Ettema T.J."/>
        </authorList>
    </citation>
    <scope>NUCLEOTIDE SEQUENCE</scope>
</reference>
<dbReference type="AlphaFoldDB" id="A0A0F9UDR4"/>
<proteinExistence type="predicted"/>
<gene>
    <name evidence="1" type="ORF">LCGC14_0236320</name>
</gene>
<protein>
    <submittedName>
        <fullName evidence="1">Uncharacterized protein</fullName>
    </submittedName>
</protein>
<evidence type="ECO:0000313" key="1">
    <source>
        <dbReference type="EMBL" id="KKN89784.1"/>
    </source>
</evidence>